<accession>A0A6J5M9P1</accession>
<sequence>MLHTTELGWTEYCVPGLKHLSNHHITEDGLIGERVTPETATHAIVVEVERVDKELKITSVETRVL</sequence>
<dbReference type="EMBL" id="LR796423">
    <property type="protein sequence ID" value="CAB4143715.1"/>
    <property type="molecule type" value="Genomic_DNA"/>
</dbReference>
<organism evidence="1">
    <name type="scientific">uncultured Caudovirales phage</name>
    <dbReference type="NCBI Taxonomy" id="2100421"/>
    <lineage>
        <taxon>Viruses</taxon>
        <taxon>Duplodnaviria</taxon>
        <taxon>Heunggongvirae</taxon>
        <taxon>Uroviricota</taxon>
        <taxon>Caudoviricetes</taxon>
        <taxon>Peduoviridae</taxon>
        <taxon>Maltschvirus</taxon>
        <taxon>Maltschvirus maltsch</taxon>
    </lineage>
</organism>
<reference evidence="1" key="1">
    <citation type="submission" date="2020-04" db="EMBL/GenBank/DDBJ databases">
        <authorList>
            <person name="Chiriac C."/>
            <person name="Salcher M."/>
            <person name="Ghai R."/>
            <person name="Kavagutti S V."/>
        </authorList>
    </citation>
    <scope>NUCLEOTIDE SEQUENCE</scope>
</reference>
<name>A0A6J5M9P1_9CAUD</name>
<protein>
    <submittedName>
        <fullName evidence="1">Uncharacterized protein</fullName>
    </submittedName>
</protein>
<gene>
    <name evidence="1" type="ORF">UFOVP447_216</name>
</gene>
<proteinExistence type="predicted"/>
<evidence type="ECO:0000313" key="1">
    <source>
        <dbReference type="EMBL" id="CAB4143715.1"/>
    </source>
</evidence>